<sequence length="85" mass="9879">MSLFENNKTLAYKEYRTFVNESVLELIKKTPDKKCNGCIDFIYNEETATAYCEALETSWPVKNPEIVQRLTDCYICDLKASKNKI</sequence>
<name>A0A0L6TZK4_9FIRM</name>
<organism evidence="1 2">
    <name type="scientific">Acetobacterium bakii</name>
    <dbReference type="NCBI Taxonomy" id="52689"/>
    <lineage>
        <taxon>Bacteria</taxon>
        <taxon>Bacillati</taxon>
        <taxon>Bacillota</taxon>
        <taxon>Clostridia</taxon>
        <taxon>Eubacteriales</taxon>
        <taxon>Eubacteriaceae</taxon>
        <taxon>Acetobacterium</taxon>
    </lineage>
</organism>
<dbReference type="AlphaFoldDB" id="A0A0L6TZK4"/>
<evidence type="ECO:0000313" key="1">
    <source>
        <dbReference type="EMBL" id="KNZ41699.1"/>
    </source>
</evidence>
<comment type="caution">
    <text evidence="1">The sequence shown here is derived from an EMBL/GenBank/DDBJ whole genome shotgun (WGS) entry which is preliminary data.</text>
</comment>
<accession>A0A0L6TZK4</accession>
<proteinExistence type="predicted"/>
<keyword evidence="2" id="KW-1185">Reference proteome</keyword>
<evidence type="ECO:0000313" key="2">
    <source>
        <dbReference type="Proteomes" id="UP000036873"/>
    </source>
</evidence>
<dbReference type="Proteomes" id="UP000036873">
    <property type="component" value="Unassembled WGS sequence"/>
</dbReference>
<gene>
    <name evidence="1" type="ORF">AKG39_10440</name>
</gene>
<dbReference type="EMBL" id="LGYO01000025">
    <property type="protein sequence ID" value="KNZ41699.1"/>
    <property type="molecule type" value="Genomic_DNA"/>
</dbReference>
<protein>
    <submittedName>
        <fullName evidence="1">Uncharacterized protein</fullName>
    </submittedName>
</protein>
<reference evidence="2" key="1">
    <citation type="submission" date="2015-07" db="EMBL/GenBank/DDBJ databases">
        <title>Draft genome sequence of Acetobacterium bakii DSM 8293, a potential psychrophilic chemical producer through syngas fermentation.</title>
        <authorList>
            <person name="Song Y."/>
            <person name="Hwang S."/>
            <person name="Cho B.-K."/>
        </authorList>
    </citation>
    <scope>NUCLEOTIDE SEQUENCE [LARGE SCALE GENOMIC DNA]</scope>
    <source>
        <strain evidence="2">DSM 8239</strain>
    </source>
</reference>
<dbReference type="OrthoDB" id="1778567at2"/>
<dbReference type="RefSeq" id="WP_050740341.1">
    <property type="nucleotide sequence ID" value="NZ_LGYO01000025.1"/>
</dbReference>